<dbReference type="AlphaFoldDB" id="K0NM81"/>
<dbReference type="Gene3D" id="1.25.40.10">
    <property type="entry name" value="Tetratricopeptide repeat domain"/>
    <property type="match status" value="5"/>
</dbReference>
<dbReference type="PROSITE" id="PS50005">
    <property type="entry name" value="TPR"/>
    <property type="match status" value="5"/>
</dbReference>
<sequence length="697" mass="79414">MFLIRKKTFFILIVLIFYSVPCSGVQIVNDSIVQPDSFSTDDFSTLEPHIDSNTLAITIAVERLRQGRLKQAFEYAQATLSQNPENISGHGIAGVVLALKGQKEQARKKLKFFKNHKQEIFFPELINAIINAQEGNLKKAEKHLAASLKKQPEHPVALYYKGSLFLTKKQYKSAITIFEKVIRFQPEFVPALEGLGRAFLMLKDVEQAIVYYEKAVTLEPENLLYRRQLLTIYQKTDKKELANKQIREMLYYTPGVKQGYLKKGRQLLVMGAYEETATLMDKILNIYKDVPLAFYIKAAAHSNLNQTEKAVNNINNFLDAQQNSAMTHHYAGMCYMVLKQYKKAEDQFIKAISINPNMGKSFVPMIIIEQLNGNFIRALEGLSLAEKGGEPANLIDFLSAHIFLQRKNDPAFFQKMETGVKLIPGLRQSNTLSLPNNKNRDFFAENRNLMVLFFYNGWYGKTLKTSQALLEKNPQDRFALYYKALCETAQNTNMDGISSFNALLKLEKNLYSAHMGLGQLYLKTFDLKNAENAFKKVIDINPSYGPAYAALGDTFQMDDNNEKAIENYQKAIEINPQILSVYPKLIILLSEKKETISQAARYSEKLKTFSPKDPYSIDAIGWISLNLKKTKKGFELIQKAHKLLPNDPIILYHLGIAYYQSKNLKAAEKYLQASIERSNNFPGYNLAMNVLKKIKSD</sequence>
<keyword evidence="2 3" id="KW-0802">TPR repeat</keyword>
<dbReference type="SMART" id="SM00671">
    <property type="entry name" value="SEL1"/>
    <property type="match status" value="4"/>
</dbReference>
<dbReference type="InterPro" id="IPR011990">
    <property type="entry name" value="TPR-like_helical_dom_sf"/>
</dbReference>
<dbReference type="InterPro" id="IPR006597">
    <property type="entry name" value="Sel1-like"/>
</dbReference>
<feature type="repeat" description="TPR" evidence="3">
    <location>
        <begin position="155"/>
        <end position="188"/>
    </location>
</feature>
<gene>
    <name evidence="4" type="ordered locus">TOL2_C29690</name>
</gene>
<dbReference type="Pfam" id="PF13181">
    <property type="entry name" value="TPR_8"/>
    <property type="match status" value="4"/>
</dbReference>
<dbReference type="PANTHER" id="PTHR12558:SF44">
    <property type="entry name" value="TETRATRICOPEPTIDE REPEAT-CONTAINING PROTEIN"/>
    <property type="match status" value="1"/>
</dbReference>
<dbReference type="STRING" id="651182.TOL2_C29690"/>
<dbReference type="Proteomes" id="UP000007347">
    <property type="component" value="Chromosome"/>
</dbReference>
<dbReference type="InterPro" id="IPR013105">
    <property type="entry name" value="TPR_2"/>
</dbReference>
<dbReference type="SUPFAM" id="SSF48452">
    <property type="entry name" value="TPR-like"/>
    <property type="match status" value="3"/>
</dbReference>
<dbReference type="RefSeq" id="WP_014958337.1">
    <property type="nucleotide sequence ID" value="NC_018645.1"/>
</dbReference>
<organism evidence="4 5">
    <name type="scientific">Desulfobacula toluolica (strain DSM 7467 / Tol2)</name>
    <dbReference type="NCBI Taxonomy" id="651182"/>
    <lineage>
        <taxon>Bacteria</taxon>
        <taxon>Pseudomonadati</taxon>
        <taxon>Thermodesulfobacteriota</taxon>
        <taxon>Desulfobacteria</taxon>
        <taxon>Desulfobacterales</taxon>
        <taxon>Desulfobacteraceae</taxon>
        <taxon>Desulfobacula</taxon>
    </lineage>
</organism>
<dbReference type="Pfam" id="PF13432">
    <property type="entry name" value="TPR_16"/>
    <property type="match status" value="1"/>
</dbReference>
<feature type="repeat" description="TPR" evidence="3">
    <location>
        <begin position="511"/>
        <end position="544"/>
    </location>
</feature>
<dbReference type="EMBL" id="FO203503">
    <property type="protein sequence ID" value="CCK81128.1"/>
    <property type="molecule type" value="Genomic_DNA"/>
</dbReference>
<dbReference type="PANTHER" id="PTHR12558">
    <property type="entry name" value="CELL DIVISION CYCLE 16,23,27"/>
    <property type="match status" value="1"/>
</dbReference>
<dbReference type="PROSITE" id="PS50293">
    <property type="entry name" value="TPR_REGION"/>
    <property type="match status" value="2"/>
</dbReference>
<dbReference type="HOGENOM" id="CLU_007251_1_0_7"/>
<dbReference type="OrthoDB" id="220004at2"/>
<dbReference type="SMART" id="SM00028">
    <property type="entry name" value="TPR"/>
    <property type="match status" value="10"/>
</dbReference>
<evidence type="ECO:0000313" key="5">
    <source>
        <dbReference type="Proteomes" id="UP000007347"/>
    </source>
</evidence>
<name>K0NM81_DESTT</name>
<keyword evidence="5" id="KW-1185">Reference proteome</keyword>
<dbReference type="InterPro" id="IPR019734">
    <property type="entry name" value="TPR_rpt"/>
</dbReference>
<evidence type="ECO:0000256" key="3">
    <source>
        <dbReference type="PROSITE-ProRule" id="PRU00339"/>
    </source>
</evidence>
<feature type="repeat" description="TPR" evidence="3">
    <location>
        <begin position="189"/>
        <end position="222"/>
    </location>
</feature>
<accession>K0NM81</accession>
<protein>
    <submittedName>
        <fullName evidence="4">Tetratricopeptide repeat domain protein</fullName>
    </submittedName>
</protein>
<dbReference type="KEGG" id="dto:TOL2_C29690"/>
<dbReference type="Pfam" id="PF07719">
    <property type="entry name" value="TPR_2"/>
    <property type="match status" value="1"/>
</dbReference>
<keyword evidence="1" id="KW-0677">Repeat</keyword>
<feature type="repeat" description="TPR" evidence="3">
    <location>
        <begin position="325"/>
        <end position="358"/>
    </location>
</feature>
<evidence type="ECO:0000256" key="1">
    <source>
        <dbReference type="ARBA" id="ARBA00022737"/>
    </source>
</evidence>
<evidence type="ECO:0000256" key="2">
    <source>
        <dbReference type="ARBA" id="ARBA00022803"/>
    </source>
</evidence>
<proteinExistence type="predicted"/>
<evidence type="ECO:0000313" key="4">
    <source>
        <dbReference type="EMBL" id="CCK81128.1"/>
    </source>
</evidence>
<feature type="repeat" description="TPR" evidence="3">
    <location>
        <begin position="545"/>
        <end position="578"/>
    </location>
</feature>
<reference evidence="4 5" key="1">
    <citation type="journal article" date="2013" name="Environ. Microbiol.">
        <title>Complete genome, catabolic sub-proteomes and key-metabolites of Desulfobacula toluolica Tol2, a marine, aromatic compound-degrading, sulfate-reducing bacterium.</title>
        <authorList>
            <person name="Wohlbrand L."/>
            <person name="Jacob J.H."/>
            <person name="Kube M."/>
            <person name="Mussmann M."/>
            <person name="Jarling R."/>
            <person name="Beck A."/>
            <person name="Amann R."/>
            <person name="Wilkes H."/>
            <person name="Reinhardt R."/>
            <person name="Rabus R."/>
        </authorList>
    </citation>
    <scope>NUCLEOTIDE SEQUENCE [LARGE SCALE GENOMIC DNA]</scope>
    <source>
        <strain evidence="5">DSM 7467 / Tol2</strain>
    </source>
</reference>
<dbReference type="GO" id="GO:0051301">
    <property type="term" value="P:cell division"/>
    <property type="evidence" value="ECO:0007669"/>
    <property type="project" value="TreeGrafter"/>
</dbReference>